<keyword evidence="20" id="KW-0325">Glycoprotein</keyword>
<dbReference type="GO" id="GO:0016020">
    <property type="term" value="C:membrane"/>
    <property type="evidence" value="ECO:0007669"/>
    <property type="project" value="UniProtKB-SubCell"/>
</dbReference>
<evidence type="ECO:0000256" key="14">
    <source>
        <dbReference type="ARBA" id="ARBA00022840"/>
    </source>
</evidence>
<dbReference type="EC" id="2.7.11.1" evidence="2"/>
<feature type="domain" description="Protein kinase" evidence="26">
    <location>
        <begin position="541"/>
        <end position="800"/>
    </location>
</feature>
<evidence type="ECO:0000256" key="22">
    <source>
        <dbReference type="ARBA" id="ARBA00048679"/>
    </source>
</evidence>
<evidence type="ECO:0000256" key="6">
    <source>
        <dbReference type="ARBA" id="ARBA00022553"/>
    </source>
</evidence>
<evidence type="ECO:0000256" key="11">
    <source>
        <dbReference type="ARBA" id="ARBA00022737"/>
    </source>
</evidence>
<gene>
    <name evidence="29" type="ORF">Taro_039371</name>
</gene>
<keyword evidence="4" id="KW-0245">EGF-like domain</keyword>
<feature type="non-terminal residue" evidence="29">
    <location>
        <position position="822"/>
    </location>
</feature>
<keyword evidence="7" id="KW-0808">Transferase</keyword>
<evidence type="ECO:0000256" key="2">
    <source>
        <dbReference type="ARBA" id="ARBA00012513"/>
    </source>
</evidence>
<dbReference type="FunFam" id="3.30.200.20:FF:000178">
    <property type="entry name" value="serine/threonine-protein kinase PBS1-like"/>
    <property type="match status" value="1"/>
</dbReference>
<dbReference type="InterPro" id="IPR000719">
    <property type="entry name" value="Prot_kinase_dom"/>
</dbReference>
<feature type="transmembrane region" description="Helical" evidence="24">
    <location>
        <begin position="480"/>
        <end position="501"/>
    </location>
</feature>
<evidence type="ECO:0000256" key="15">
    <source>
        <dbReference type="ARBA" id="ARBA00022989"/>
    </source>
</evidence>
<evidence type="ECO:0000256" key="25">
    <source>
        <dbReference type="SAM" id="SignalP"/>
    </source>
</evidence>
<keyword evidence="8 24" id="KW-0812">Transmembrane</keyword>
<protein>
    <recommendedName>
        <fullName evidence="2">non-specific serine/threonine protein kinase</fullName>
        <ecNumber evidence="2">2.7.11.1</ecNumber>
    </recommendedName>
</protein>
<dbReference type="OrthoDB" id="4062651at2759"/>
<comment type="subcellular location">
    <subcellularLocation>
        <location evidence="1">Membrane</location>
        <topology evidence="1">Single-pass type I membrane protein</topology>
    </subcellularLocation>
</comment>
<dbReference type="GO" id="GO:0048544">
    <property type="term" value="P:recognition of pollen"/>
    <property type="evidence" value="ECO:0007669"/>
    <property type="project" value="InterPro"/>
</dbReference>
<evidence type="ECO:0000259" key="27">
    <source>
        <dbReference type="PROSITE" id="PS50927"/>
    </source>
</evidence>
<feature type="domain" description="Bulb-type lectin" evidence="27">
    <location>
        <begin position="84"/>
        <end position="212"/>
    </location>
</feature>
<keyword evidence="14 23" id="KW-0067">ATP-binding</keyword>
<dbReference type="InterPro" id="IPR001480">
    <property type="entry name" value="Bulb-type_lectin_dom"/>
</dbReference>
<dbReference type="PROSITE" id="PS50948">
    <property type="entry name" value="PAN"/>
    <property type="match status" value="1"/>
</dbReference>
<evidence type="ECO:0000259" key="28">
    <source>
        <dbReference type="PROSITE" id="PS50948"/>
    </source>
</evidence>
<dbReference type="GO" id="GO:0005537">
    <property type="term" value="F:D-mannose binding"/>
    <property type="evidence" value="ECO:0007669"/>
    <property type="project" value="UniProtKB-KW"/>
</dbReference>
<accession>A0A843WGI1</accession>
<dbReference type="InterPro" id="IPR000858">
    <property type="entry name" value="S_locus_glycoprot_dom"/>
</dbReference>
<keyword evidence="30" id="KW-1185">Reference proteome</keyword>
<evidence type="ECO:0000256" key="17">
    <source>
        <dbReference type="ARBA" id="ARBA00023136"/>
    </source>
</evidence>
<sequence>MAMHTMDASCSCLLLLLVCFLLLLPVTYSASTPCNATGWICYVNGYYNLTTLGRSNGSRPVDYPIAQVNASWVNRDADGGGGNRRFRYDDGSIVRPLLLRGASGPSFACGFFCRDSCNATLFSIFLVDTNGSSAIRNRSSGFPQVVWSANRDNHVGEGARLQLAPDGRLVLSDHGGAEVWSAGKNVSGMILTEAGNLVLYNSTGDTVWQSFDHATDTVLQGQPAAGQRLVSNVSNQTQDKFFIDVRHDSFDAFIATVDNATNMYYSEHGKIQGGILFPSSDNQQDTARSTVITITAARQFLRLDSDGHLRHYEWSSENSSWNAGTDRLLVGMFGDQCMYPTVCGNYGICSDGQCSCPEDSNHFRPVDRRKPNHGCSLSPPLSCDRSRGIHSLIRLENILYSGYVGPADLPGTDVQRCKEACLRNCSCKAAFFKPHGADSLKGDCFLPSHIFSLIENQEAVTGVYKSLAFLKVQRTGKRSWVLESVLGSVLFALFLLCLLVAGRSVLRRRRQAKDELEGCELPHLPGMPARFSYKELKSATRNFSRLLGEGGFSSVYYGTLPDGVSVAVKLLGLKCHGMKEFLAEVETIGSIHHVNLVRLVGYCAHKLHRLLDRLRIHVQRLPGQVAKGLAYLHEDCRRRIAHLDIKPENILLDEAFNAKVSDFGLSKLIDRDQSQVLTTMRGTPGYLAPEWLTSMITEKVDVYSFGIVVLEMVCGRRNFDVGSRPKPNSTLVKEAISAAQEDRLLEIVDGKCGGVEFYTDEAVKTLRMALWCLQGDPDKRPPMSVVVKALEGVVNIEPFPDCNFSRPPAQATDYTQIYSGGS</sequence>
<evidence type="ECO:0000256" key="3">
    <source>
        <dbReference type="ARBA" id="ARBA00022527"/>
    </source>
</evidence>
<keyword evidence="13" id="KW-0418">Kinase</keyword>
<dbReference type="SMART" id="SM00220">
    <property type="entry name" value="S_TKc"/>
    <property type="match status" value="1"/>
</dbReference>
<comment type="catalytic activity">
    <reaction evidence="22">
        <text>L-seryl-[protein] + ATP = O-phospho-L-seryl-[protein] + ADP + H(+)</text>
        <dbReference type="Rhea" id="RHEA:17989"/>
        <dbReference type="Rhea" id="RHEA-COMP:9863"/>
        <dbReference type="Rhea" id="RHEA-COMP:11604"/>
        <dbReference type="ChEBI" id="CHEBI:15378"/>
        <dbReference type="ChEBI" id="CHEBI:29999"/>
        <dbReference type="ChEBI" id="CHEBI:30616"/>
        <dbReference type="ChEBI" id="CHEBI:83421"/>
        <dbReference type="ChEBI" id="CHEBI:456216"/>
        <dbReference type="EC" id="2.7.11.1"/>
    </reaction>
</comment>
<keyword evidence="9 25" id="KW-0732">Signal</keyword>
<keyword evidence="17 24" id="KW-0472">Membrane</keyword>
<dbReference type="Pfam" id="PF01453">
    <property type="entry name" value="B_lectin"/>
    <property type="match status" value="1"/>
</dbReference>
<dbReference type="Pfam" id="PF00954">
    <property type="entry name" value="S_locus_glycop"/>
    <property type="match status" value="1"/>
</dbReference>
<dbReference type="PROSITE" id="PS00107">
    <property type="entry name" value="PROTEIN_KINASE_ATP"/>
    <property type="match status" value="1"/>
</dbReference>
<dbReference type="PIRSF" id="PIRSF000641">
    <property type="entry name" value="SRK"/>
    <property type="match status" value="1"/>
</dbReference>
<feature type="domain" description="Apple" evidence="28">
    <location>
        <begin position="383"/>
        <end position="468"/>
    </location>
</feature>
<dbReference type="InterPro" id="IPR003609">
    <property type="entry name" value="Pan_app"/>
</dbReference>
<dbReference type="PROSITE" id="PS00108">
    <property type="entry name" value="PROTEIN_KINASE_ST"/>
    <property type="match status" value="1"/>
</dbReference>
<evidence type="ECO:0000256" key="13">
    <source>
        <dbReference type="ARBA" id="ARBA00022777"/>
    </source>
</evidence>
<dbReference type="PANTHER" id="PTHR47976:SF66">
    <property type="entry name" value="G-TYPE LECTIN S-RECEPTOR-LIKE SERINE_THREONINE-PROTEIN KINASE SD2-5"/>
    <property type="match status" value="1"/>
</dbReference>
<dbReference type="CDD" id="cd00028">
    <property type="entry name" value="B_lectin"/>
    <property type="match status" value="1"/>
</dbReference>
<keyword evidence="3" id="KW-0723">Serine/threonine-protein kinase</keyword>
<dbReference type="InterPro" id="IPR011009">
    <property type="entry name" value="Kinase-like_dom_sf"/>
</dbReference>
<keyword evidence="19" id="KW-0675">Receptor</keyword>
<keyword evidence="5" id="KW-0348">Hemagglutinin</keyword>
<evidence type="ECO:0000256" key="7">
    <source>
        <dbReference type="ARBA" id="ARBA00022679"/>
    </source>
</evidence>
<evidence type="ECO:0000256" key="12">
    <source>
        <dbReference type="ARBA" id="ARBA00022741"/>
    </source>
</evidence>
<evidence type="ECO:0000256" key="10">
    <source>
        <dbReference type="ARBA" id="ARBA00022734"/>
    </source>
</evidence>
<proteinExistence type="predicted"/>
<evidence type="ECO:0000256" key="21">
    <source>
        <dbReference type="ARBA" id="ARBA00047899"/>
    </source>
</evidence>
<dbReference type="EMBL" id="NMUH01003654">
    <property type="protein sequence ID" value="MQM06547.1"/>
    <property type="molecule type" value="Genomic_DNA"/>
</dbReference>
<feature type="signal peptide" evidence="25">
    <location>
        <begin position="1"/>
        <end position="29"/>
    </location>
</feature>
<evidence type="ECO:0000313" key="30">
    <source>
        <dbReference type="Proteomes" id="UP000652761"/>
    </source>
</evidence>
<keyword evidence="15 24" id="KW-1133">Transmembrane helix</keyword>
<dbReference type="SUPFAM" id="SSF56112">
    <property type="entry name" value="Protein kinase-like (PK-like)"/>
    <property type="match status" value="1"/>
</dbReference>
<evidence type="ECO:0000256" key="20">
    <source>
        <dbReference type="ARBA" id="ARBA00023180"/>
    </source>
</evidence>
<dbReference type="FunFam" id="1.10.510.10:FF:000248">
    <property type="entry name" value="S-receptor-like kinase 5"/>
    <property type="match status" value="1"/>
</dbReference>
<evidence type="ECO:0000256" key="4">
    <source>
        <dbReference type="ARBA" id="ARBA00022536"/>
    </source>
</evidence>
<dbReference type="Gene3D" id="2.90.10.10">
    <property type="entry name" value="Bulb-type lectin domain"/>
    <property type="match status" value="1"/>
</dbReference>
<keyword evidence="18" id="KW-1015">Disulfide bond</keyword>
<evidence type="ECO:0000256" key="18">
    <source>
        <dbReference type="ARBA" id="ARBA00023157"/>
    </source>
</evidence>
<evidence type="ECO:0000256" key="23">
    <source>
        <dbReference type="PROSITE-ProRule" id="PRU10141"/>
    </source>
</evidence>
<dbReference type="PROSITE" id="PS50011">
    <property type="entry name" value="PROTEIN_KINASE_DOM"/>
    <property type="match status" value="1"/>
</dbReference>
<dbReference type="GO" id="GO:0005524">
    <property type="term" value="F:ATP binding"/>
    <property type="evidence" value="ECO:0007669"/>
    <property type="project" value="UniProtKB-UniRule"/>
</dbReference>
<dbReference type="Proteomes" id="UP000652761">
    <property type="component" value="Unassembled WGS sequence"/>
</dbReference>
<dbReference type="Gene3D" id="1.10.510.10">
    <property type="entry name" value="Transferase(Phosphotransferase) domain 1"/>
    <property type="match status" value="1"/>
</dbReference>
<comment type="catalytic activity">
    <reaction evidence="21">
        <text>L-threonyl-[protein] + ATP = O-phospho-L-threonyl-[protein] + ADP + H(+)</text>
        <dbReference type="Rhea" id="RHEA:46608"/>
        <dbReference type="Rhea" id="RHEA-COMP:11060"/>
        <dbReference type="Rhea" id="RHEA-COMP:11605"/>
        <dbReference type="ChEBI" id="CHEBI:15378"/>
        <dbReference type="ChEBI" id="CHEBI:30013"/>
        <dbReference type="ChEBI" id="CHEBI:30616"/>
        <dbReference type="ChEBI" id="CHEBI:61977"/>
        <dbReference type="ChEBI" id="CHEBI:456216"/>
        <dbReference type="EC" id="2.7.11.1"/>
    </reaction>
</comment>
<reference evidence="29" key="1">
    <citation type="submission" date="2017-07" db="EMBL/GenBank/DDBJ databases">
        <title>Taro Niue Genome Assembly and Annotation.</title>
        <authorList>
            <person name="Atibalentja N."/>
            <person name="Keating K."/>
            <person name="Fields C.J."/>
        </authorList>
    </citation>
    <scope>NUCLEOTIDE SEQUENCE</scope>
    <source>
        <strain evidence="29">Niue_2</strain>
        <tissue evidence="29">Leaf</tissue>
    </source>
</reference>
<dbReference type="SMART" id="SM00108">
    <property type="entry name" value="B_lectin"/>
    <property type="match status" value="1"/>
</dbReference>
<dbReference type="Gene3D" id="3.30.200.20">
    <property type="entry name" value="Phosphorylase Kinase, domain 1"/>
    <property type="match status" value="1"/>
</dbReference>
<dbReference type="SUPFAM" id="SSF51110">
    <property type="entry name" value="alpha-D-mannose-specific plant lectins"/>
    <property type="match status" value="1"/>
</dbReference>
<evidence type="ECO:0000256" key="1">
    <source>
        <dbReference type="ARBA" id="ARBA00004479"/>
    </source>
</evidence>
<keyword evidence="6" id="KW-0597">Phosphoprotein</keyword>
<dbReference type="InterPro" id="IPR024171">
    <property type="entry name" value="SRK-like_kinase"/>
</dbReference>
<keyword evidence="16" id="KW-0465">Mannose-binding</keyword>
<dbReference type="InterPro" id="IPR008271">
    <property type="entry name" value="Ser/Thr_kinase_AS"/>
</dbReference>
<dbReference type="InterPro" id="IPR051343">
    <property type="entry name" value="G-type_lectin_kinases/EP1-like"/>
</dbReference>
<organism evidence="29 30">
    <name type="scientific">Colocasia esculenta</name>
    <name type="common">Wild taro</name>
    <name type="synonym">Arum esculentum</name>
    <dbReference type="NCBI Taxonomy" id="4460"/>
    <lineage>
        <taxon>Eukaryota</taxon>
        <taxon>Viridiplantae</taxon>
        <taxon>Streptophyta</taxon>
        <taxon>Embryophyta</taxon>
        <taxon>Tracheophyta</taxon>
        <taxon>Spermatophyta</taxon>
        <taxon>Magnoliopsida</taxon>
        <taxon>Liliopsida</taxon>
        <taxon>Araceae</taxon>
        <taxon>Aroideae</taxon>
        <taxon>Colocasieae</taxon>
        <taxon>Colocasia</taxon>
    </lineage>
</organism>
<evidence type="ECO:0000313" key="29">
    <source>
        <dbReference type="EMBL" id="MQM06547.1"/>
    </source>
</evidence>
<evidence type="ECO:0000256" key="19">
    <source>
        <dbReference type="ARBA" id="ARBA00023170"/>
    </source>
</evidence>
<keyword evidence="11" id="KW-0677">Repeat</keyword>
<evidence type="ECO:0000256" key="8">
    <source>
        <dbReference type="ARBA" id="ARBA00022692"/>
    </source>
</evidence>
<name>A0A843WGI1_COLES</name>
<dbReference type="InterPro" id="IPR017441">
    <property type="entry name" value="Protein_kinase_ATP_BS"/>
</dbReference>
<dbReference type="GO" id="GO:0004674">
    <property type="term" value="F:protein serine/threonine kinase activity"/>
    <property type="evidence" value="ECO:0007669"/>
    <property type="project" value="UniProtKB-KW"/>
</dbReference>
<feature type="binding site" evidence="23">
    <location>
        <position position="569"/>
    </location>
    <ligand>
        <name>ATP</name>
        <dbReference type="ChEBI" id="CHEBI:30616"/>
    </ligand>
</feature>
<dbReference type="GO" id="GO:0051707">
    <property type="term" value="P:response to other organism"/>
    <property type="evidence" value="ECO:0007669"/>
    <property type="project" value="UniProtKB-ARBA"/>
</dbReference>
<evidence type="ECO:0000256" key="24">
    <source>
        <dbReference type="SAM" id="Phobius"/>
    </source>
</evidence>
<dbReference type="PANTHER" id="PTHR47976">
    <property type="entry name" value="G-TYPE LECTIN S-RECEPTOR-LIKE SERINE/THREONINE-PROTEIN KINASE SD2-5"/>
    <property type="match status" value="1"/>
</dbReference>
<feature type="chain" id="PRO_5032979407" description="non-specific serine/threonine protein kinase" evidence="25">
    <location>
        <begin position="30"/>
        <end position="822"/>
    </location>
</feature>
<evidence type="ECO:0000256" key="16">
    <source>
        <dbReference type="ARBA" id="ARBA00023035"/>
    </source>
</evidence>
<dbReference type="InterPro" id="IPR036426">
    <property type="entry name" value="Bulb-type_lectin_dom_sf"/>
</dbReference>
<dbReference type="PROSITE" id="PS50927">
    <property type="entry name" value="BULB_LECTIN"/>
    <property type="match status" value="1"/>
</dbReference>
<keyword evidence="12 23" id="KW-0547">Nucleotide-binding</keyword>
<dbReference type="AlphaFoldDB" id="A0A843WGI1"/>
<keyword evidence="10" id="KW-0430">Lectin</keyword>
<dbReference type="Pfam" id="PF00069">
    <property type="entry name" value="Pkinase"/>
    <property type="match status" value="1"/>
</dbReference>
<evidence type="ECO:0000256" key="5">
    <source>
        <dbReference type="ARBA" id="ARBA00022546"/>
    </source>
</evidence>
<evidence type="ECO:0000256" key="9">
    <source>
        <dbReference type="ARBA" id="ARBA00022729"/>
    </source>
</evidence>
<evidence type="ECO:0000259" key="26">
    <source>
        <dbReference type="PROSITE" id="PS50011"/>
    </source>
</evidence>
<comment type="caution">
    <text evidence="29">The sequence shown here is derived from an EMBL/GenBank/DDBJ whole genome shotgun (WGS) entry which is preliminary data.</text>
</comment>